<evidence type="ECO:0000313" key="1">
    <source>
        <dbReference type="EMBL" id="CAG8546995.1"/>
    </source>
</evidence>
<name>A0ACA9LSS2_9GLOM</name>
<proteinExistence type="predicted"/>
<sequence length="403" mass="46827">MLETTLAILSQDFLKFYEAQKYCDLLITVGQGENRKTFKAHSVVLSARSAYFDAALSKNWSRSKDGLFTFEKPNLRPVIFDKILRYIYGGALNLSDYQPDVILELLQAFDEFNITDLFNVMQMDLLENHYDWLVCHFSTVFEVSNSQSFGHLRNFCTGILENHPTDIFEEDFWNKVQPFEVIFPPDHYRSIMSTFFKKHRPINSLSFPRRGPIKSKLITTKHASLISSWIDFRVSECDYGFETYQSYKESPYTFELLLRGSVNGFTPRDFHEHCDDRGPTVVIIKVCGTREILGGYNPNGWSCGSNSGGYRYAKNAFIFGFDTKDPEKVVWSRVIRENYAILNHDNAGPWFGDLRIQGKNFREECKSTCKKEYYEKSIRQLPTPFSVEDYEVFRIVQKSHSSS</sequence>
<accession>A0ACA9LSS2</accession>
<organism evidence="1 2">
    <name type="scientific">Acaulospora colombiana</name>
    <dbReference type="NCBI Taxonomy" id="27376"/>
    <lineage>
        <taxon>Eukaryota</taxon>
        <taxon>Fungi</taxon>
        <taxon>Fungi incertae sedis</taxon>
        <taxon>Mucoromycota</taxon>
        <taxon>Glomeromycotina</taxon>
        <taxon>Glomeromycetes</taxon>
        <taxon>Diversisporales</taxon>
        <taxon>Acaulosporaceae</taxon>
        <taxon>Acaulospora</taxon>
    </lineage>
</organism>
<keyword evidence="2" id="KW-1185">Reference proteome</keyword>
<protein>
    <submittedName>
        <fullName evidence="1">12497_t:CDS:1</fullName>
    </submittedName>
</protein>
<reference evidence="1" key="1">
    <citation type="submission" date="2021-06" db="EMBL/GenBank/DDBJ databases">
        <authorList>
            <person name="Kallberg Y."/>
            <person name="Tangrot J."/>
            <person name="Rosling A."/>
        </authorList>
    </citation>
    <scope>NUCLEOTIDE SEQUENCE</scope>
    <source>
        <strain evidence="1">CL356</strain>
    </source>
</reference>
<dbReference type="EMBL" id="CAJVPT010007966">
    <property type="protein sequence ID" value="CAG8546995.1"/>
    <property type="molecule type" value="Genomic_DNA"/>
</dbReference>
<evidence type="ECO:0000313" key="2">
    <source>
        <dbReference type="Proteomes" id="UP000789525"/>
    </source>
</evidence>
<comment type="caution">
    <text evidence="1">The sequence shown here is derived from an EMBL/GenBank/DDBJ whole genome shotgun (WGS) entry which is preliminary data.</text>
</comment>
<dbReference type="Proteomes" id="UP000789525">
    <property type="component" value="Unassembled WGS sequence"/>
</dbReference>
<gene>
    <name evidence="1" type="ORF">ACOLOM_LOCUS4701</name>
</gene>